<dbReference type="AlphaFoldDB" id="A0AAN6SN82"/>
<dbReference type="PANTHER" id="PTHR13789:SF261">
    <property type="entry name" value="HYDROXYLASE, PUTATIVE (AFU_ORTHOLOGUE AFUA_7G00590)-RELATED"/>
    <property type="match status" value="1"/>
</dbReference>
<dbReference type="GO" id="GO:0071949">
    <property type="term" value="F:FAD binding"/>
    <property type="evidence" value="ECO:0007669"/>
    <property type="project" value="InterPro"/>
</dbReference>
<dbReference type="EMBL" id="MU854472">
    <property type="protein sequence ID" value="KAK4034616.1"/>
    <property type="molecule type" value="Genomic_DNA"/>
</dbReference>
<sequence>MAAASESPRRLTVLIVGAGIGGLTAALGLRQQGHEVTLFERSQLAQETGAAIHLAPNCHSILRRFGVFPETFGANPVNGVTEYDTGGNLKFDLDLRKPLSIWQHPWVLSHRVKLHEELKRKALSSDDKGQPAVLKTSSIVTAVDPRTGTVTLEDGSTFSGDLVLGADGVSSITRKIVAGPDIKPFGSGKSAFRFLIPVDKVRGNPVTEGLARRDGYMTMWMGDDRRLVMYPCNDNTMMNFAGIHPSELSASKGEGWNRGASKEVLLDVYNEFGPIVRALLEMVDVSALKVWTLLDMDRIPAWHKGRLVLLGDAAHPFLPHQGQGGGIAIEDAASLCALLPLGTTVDDVPERLALYEKVRDERAHKVQTLTRIAGADLNDASRGKFNIMEFMHYNFGHDEWHNSSRALKEHLWSRNGPVHWRPPLSFGPMPSPRQDHHGRAIPAHASGFTTYSVRFKTSATYLKTLFPTPEFSFSSPGTVAEASFRCTELRKMRWLGGGGYKFLGLWIHGVQYARKDGSKVHGSFLVVLMESLADPITTGREELGMPKLFCDIDIAAVDDKVEGSTSIECSWRGQRFLRMHLDGLQQDSGDKVEPETAVTADAPVNPHAPPKPVEEGTIIYRYVPAVGKPGEADAAYAVLIREGKESSVPRVVEKTCRSQNGRLEFIEGDWESLPTLHHVAAGLAEMPVYGIVEAKTEEGLGVDDLGNAERIE</sequence>
<comment type="similarity">
    <text evidence="1">Belongs to the paxM FAD-dependent monooxygenase family.</text>
</comment>
<dbReference type="PANTHER" id="PTHR13789">
    <property type="entry name" value="MONOOXYGENASE"/>
    <property type="match status" value="1"/>
</dbReference>
<evidence type="ECO:0000256" key="5">
    <source>
        <dbReference type="ARBA" id="ARBA00023033"/>
    </source>
</evidence>
<feature type="domain" description="FAD-binding" evidence="6">
    <location>
        <begin position="11"/>
        <end position="367"/>
    </location>
</feature>
<dbReference type="SUPFAM" id="SSF51905">
    <property type="entry name" value="FAD/NAD(P)-binding domain"/>
    <property type="match status" value="1"/>
</dbReference>
<dbReference type="GO" id="GO:0016829">
    <property type="term" value="F:lyase activity"/>
    <property type="evidence" value="ECO:0007669"/>
    <property type="project" value="InterPro"/>
</dbReference>
<accession>A0AAN6SN82</accession>
<name>A0AAN6SN82_9PEZI</name>
<comment type="caution">
    <text evidence="7">The sequence shown here is derived from an EMBL/GenBank/DDBJ whole genome shotgun (WGS) entry which is preliminary data.</text>
</comment>
<dbReference type="GO" id="GO:0004497">
    <property type="term" value="F:monooxygenase activity"/>
    <property type="evidence" value="ECO:0007669"/>
    <property type="project" value="UniProtKB-KW"/>
</dbReference>
<keyword evidence="2" id="KW-0285">Flavoprotein</keyword>
<keyword evidence="8" id="KW-1185">Reference proteome</keyword>
<proteinExistence type="inferred from homology"/>
<organism evidence="7 8">
    <name type="scientific">Parachaetomium inaequale</name>
    <dbReference type="NCBI Taxonomy" id="2588326"/>
    <lineage>
        <taxon>Eukaryota</taxon>
        <taxon>Fungi</taxon>
        <taxon>Dikarya</taxon>
        <taxon>Ascomycota</taxon>
        <taxon>Pezizomycotina</taxon>
        <taxon>Sordariomycetes</taxon>
        <taxon>Sordariomycetidae</taxon>
        <taxon>Sordariales</taxon>
        <taxon>Chaetomiaceae</taxon>
        <taxon>Parachaetomium</taxon>
    </lineage>
</organism>
<evidence type="ECO:0000256" key="1">
    <source>
        <dbReference type="ARBA" id="ARBA00007992"/>
    </source>
</evidence>
<evidence type="ECO:0000259" key="6">
    <source>
        <dbReference type="Pfam" id="PF01494"/>
    </source>
</evidence>
<keyword evidence="5" id="KW-0503">Monooxygenase</keyword>
<gene>
    <name evidence="7" type="ORF">C8A01DRAFT_38925</name>
</gene>
<dbReference type="Gene3D" id="2.40.400.10">
    <property type="entry name" value="Acetoacetate decarboxylase-like"/>
    <property type="match status" value="1"/>
</dbReference>
<dbReference type="InterPro" id="IPR002938">
    <property type="entry name" value="FAD-bd"/>
</dbReference>
<dbReference type="Pfam" id="PF06314">
    <property type="entry name" value="ADC"/>
    <property type="match status" value="1"/>
</dbReference>
<dbReference type="SUPFAM" id="SSF160104">
    <property type="entry name" value="Acetoacetate decarboxylase-like"/>
    <property type="match status" value="1"/>
</dbReference>
<dbReference type="InterPro" id="IPR010451">
    <property type="entry name" value="Acetoacetate_decarboxylase"/>
</dbReference>
<evidence type="ECO:0000256" key="2">
    <source>
        <dbReference type="ARBA" id="ARBA00022630"/>
    </source>
</evidence>
<dbReference type="Proteomes" id="UP001303115">
    <property type="component" value="Unassembled WGS sequence"/>
</dbReference>
<reference evidence="8" key="1">
    <citation type="journal article" date="2023" name="Mol. Phylogenet. Evol.">
        <title>Genome-scale phylogeny and comparative genomics of the fungal order Sordariales.</title>
        <authorList>
            <person name="Hensen N."/>
            <person name="Bonometti L."/>
            <person name="Westerberg I."/>
            <person name="Brannstrom I.O."/>
            <person name="Guillou S."/>
            <person name="Cros-Aarteil S."/>
            <person name="Calhoun S."/>
            <person name="Haridas S."/>
            <person name="Kuo A."/>
            <person name="Mondo S."/>
            <person name="Pangilinan J."/>
            <person name="Riley R."/>
            <person name="LaButti K."/>
            <person name="Andreopoulos B."/>
            <person name="Lipzen A."/>
            <person name="Chen C."/>
            <person name="Yan M."/>
            <person name="Daum C."/>
            <person name="Ng V."/>
            <person name="Clum A."/>
            <person name="Steindorff A."/>
            <person name="Ohm R.A."/>
            <person name="Martin F."/>
            <person name="Silar P."/>
            <person name="Natvig D.O."/>
            <person name="Lalanne C."/>
            <person name="Gautier V."/>
            <person name="Ament-Velasquez S.L."/>
            <person name="Kruys A."/>
            <person name="Hutchinson M.I."/>
            <person name="Powell A.J."/>
            <person name="Barry K."/>
            <person name="Miller A.N."/>
            <person name="Grigoriev I.V."/>
            <person name="Debuchy R."/>
            <person name="Gladieux P."/>
            <person name="Hiltunen Thoren M."/>
            <person name="Johannesson H."/>
        </authorList>
    </citation>
    <scope>NUCLEOTIDE SEQUENCE [LARGE SCALE GENOMIC DNA]</scope>
    <source>
        <strain evidence="8">CBS 284.82</strain>
    </source>
</reference>
<keyword evidence="3" id="KW-0274">FAD</keyword>
<dbReference type="Pfam" id="PF01494">
    <property type="entry name" value="FAD_binding_3"/>
    <property type="match status" value="1"/>
</dbReference>
<dbReference type="InterPro" id="IPR050493">
    <property type="entry name" value="FAD-dep_Monooxygenase_BioMet"/>
</dbReference>
<dbReference type="PRINTS" id="PR00420">
    <property type="entry name" value="RNGMNOXGNASE"/>
</dbReference>
<protein>
    <recommendedName>
        <fullName evidence="6">FAD-binding domain-containing protein</fullName>
    </recommendedName>
</protein>
<dbReference type="InterPro" id="IPR023375">
    <property type="entry name" value="ADC_dom_sf"/>
</dbReference>
<keyword evidence="4" id="KW-0560">Oxidoreductase</keyword>
<evidence type="ECO:0000313" key="7">
    <source>
        <dbReference type="EMBL" id="KAK4034616.1"/>
    </source>
</evidence>
<dbReference type="SUPFAM" id="SSF54373">
    <property type="entry name" value="FAD-linked reductases, C-terminal domain"/>
    <property type="match status" value="1"/>
</dbReference>
<evidence type="ECO:0000256" key="4">
    <source>
        <dbReference type="ARBA" id="ARBA00023002"/>
    </source>
</evidence>
<evidence type="ECO:0000256" key="3">
    <source>
        <dbReference type="ARBA" id="ARBA00022827"/>
    </source>
</evidence>
<dbReference type="Gene3D" id="3.50.50.60">
    <property type="entry name" value="FAD/NAD(P)-binding domain"/>
    <property type="match status" value="1"/>
</dbReference>
<dbReference type="InterPro" id="IPR036188">
    <property type="entry name" value="FAD/NAD-bd_sf"/>
</dbReference>
<evidence type="ECO:0000313" key="8">
    <source>
        <dbReference type="Proteomes" id="UP001303115"/>
    </source>
</evidence>